<evidence type="ECO:0000313" key="3">
    <source>
        <dbReference type="EMBL" id="MBN3313097.1"/>
    </source>
</evidence>
<dbReference type="GO" id="GO:0045505">
    <property type="term" value="F:dynein intermediate chain binding"/>
    <property type="evidence" value="ECO:0007669"/>
    <property type="project" value="InterPro"/>
</dbReference>
<dbReference type="GO" id="GO:0007018">
    <property type="term" value="P:microtubule-based movement"/>
    <property type="evidence" value="ECO:0007669"/>
    <property type="project" value="InterPro"/>
</dbReference>
<feature type="domain" description="Dynein heavy chain tail" evidence="2">
    <location>
        <begin position="197"/>
        <end position="252"/>
    </location>
</feature>
<dbReference type="PANTHER" id="PTHR46532">
    <property type="entry name" value="MALE FERTILITY FACTOR KL5"/>
    <property type="match status" value="1"/>
</dbReference>
<name>A0A8J7NH44_ATRSP</name>
<organism evidence="3 4">
    <name type="scientific">Atractosteus spatula</name>
    <name type="common">Alligator gar</name>
    <name type="synonym">Lepisosteus spatula</name>
    <dbReference type="NCBI Taxonomy" id="7917"/>
    <lineage>
        <taxon>Eukaryota</taxon>
        <taxon>Metazoa</taxon>
        <taxon>Chordata</taxon>
        <taxon>Craniata</taxon>
        <taxon>Vertebrata</taxon>
        <taxon>Euteleostomi</taxon>
        <taxon>Actinopterygii</taxon>
        <taxon>Neopterygii</taxon>
        <taxon>Holostei</taxon>
        <taxon>Semionotiformes</taxon>
        <taxon>Lepisosteidae</taxon>
        <taxon>Atractosteus</taxon>
    </lineage>
</organism>
<dbReference type="AlphaFoldDB" id="A0A8J7NH44"/>
<dbReference type="InterPro" id="IPR013594">
    <property type="entry name" value="Dynein_heavy_tail"/>
</dbReference>
<dbReference type="InterPro" id="IPR026983">
    <property type="entry name" value="DHC"/>
</dbReference>
<feature type="non-terminal residue" evidence="3">
    <location>
        <position position="1"/>
    </location>
</feature>
<reference evidence="3" key="1">
    <citation type="journal article" date="2021" name="Cell">
        <title>Tracing the genetic footprints of vertebrate landing in non-teleost ray-finned fishes.</title>
        <authorList>
            <person name="Bi X."/>
            <person name="Wang K."/>
            <person name="Yang L."/>
            <person name="Pan H."/>
            <person name="Jiang H."/>
            <person name="Wei Q."/>
            <person name="Fang M."/>
            <person name="Yu H."/>
            <person name="Zhu C."/>
            <person name="Cai Y."/>
            <person name="He Y."/>
            <person name="Gan X."/>
            <person name="Zeng H."/>
            <person name="Yu D."/>
            <person name="Zhu Y."/>
            <person name="Jiang H."/>
            <person name="Qiu Q."/>
            <person name="Yang H."/>
            <person name="Zhang Y.E."/>
            <person name="Wang W."/>
            <person name="Zhu M."/>
            <person name="He S."/>
            <person name="Zhang G."/>
        </authorList>
    </citation>
    <scope>NUCLEOTIDE SEQUENCE</scope>
    <source>
        <strain evidence="3">Allg_001</strain>
    </source>
</reference>
<proteinExistence type="predicted"/>
<dbReference type="Pfam" id="PF08385">
    <property type="entry name" value="DHC_N1"/>
    <property type="match status" value="1"/>
</dbReference>
<gene>
    <name evidence="3" type="primary">Dyhc_1</name>
    <name evidence="3" type="ORF">GTO95_0003483</name>
</gene>
<feature type="region of interest" description="Disordered" evidence="1">
    <location>
        <begin position="259"/>
        <end position="284"/>
    </location>
</feature>
<comment type="caution">
    <text evidence="3">The sequence shown here is derived from an EMBL/GenBank/DDBJ whole genome shotgun (WGS) entry which is preliminary data.</text>
</comment>
<dbReference type="Proteomes" id="UP000736164">
    <property type="component" value="Unassembled WGS sequence"/>
</dbReference>
<feature type="non-terminal residue" evidence="3">
    <location>
        <position position="284"/>
    </location>
</feature>
<evidence type="ECO:0000259" key="2">
    <source>
        <dbReference type="Pfam" id="PF08385"/>
    </source>
</evidence>
<dbReference type="PANTHER" id="PTHR46532:SF11">
    <property type="entry name" value="DYNEIN AXONEMAL HEAVY CHAIN 12"/>
    <property type="match status" value="1"/>
</dbReference>
<protein>
    <submittedName>
        <fullName evidence="3">DYHC protein</fullName>
    </submittedName>
</protein>
<dbReference type="GO" id="GO:0005858">
    <property type="term" value="C:axonemal dynein complex"/>
    <property type="evidence" value="ECO:0007669"/>
    <property type="project" value="TreeGrafter"/>
</dbReference>
<accession>A0A8J7NH44</accession>
<keyword evidence="4" id="KW-1185">Reference proteome</keyword>
<dbReference type="GO" id="GO:0051959">
    <property type="term" value="F:dynein light intermediate chain binding"/>
    <property type="evidence" value="ECO:0007669"/>
    <property type="project" value="InterPro"/>
</dbReference>
<dbReference type="EMBL" id="JAAWVO010010186">
    <property type="protein sequence ID" value="MBN3313097.1"/>
    <property type="molecule type" value="Genomic_DNA"/>
</dbReference>
<evidence type="ECO:0000256" key="1">
    <source>
        <dbReference type="SAM" id="MobiDB-lite"/>
    </source>
</evidence>
<sequence length="284" mass="31585">MADDEEEQVPSFAEDERVQFVANKLCQSLKVKSEKWDRYIALEENQTLLNDFLERDTNRMLVFYITSAGLLAASREVNLRCYCKHRGVYVLKKRAGCIHSDNYKTSLLFGTVSLSLLEQVSSTVEKIFVPVLSNRRNHQGWPNFTSQDVSRHVESLRNRVSVVEGQRSGRTTLPIPTATARIGGAQPDSGNVDRTVIHATESMVISWAHQIRDVLKEDSAGLLLEGFNPGPSAELDFWSSRRENLLSIHTQVSLVGLSRRSGDGQLGKQGGRERASGGTGTVPL</sequence>
<evidence type="ECO:0000313" key="4">
    <source>
        <dbReference type="Proteomes" id="UP000736164"/>
    </source>
</evidence>